<feature type="domain" description="Peptidase S1" evidence="2">
    <location>
        <begin position="262"/>
        <end position="346"/>
    </location>
</feature>
<dbReference type="eggNOG" id="COG5640">
    <property type="taxonomic scope" value="Bacteria"/>
</dbReference>
<keyword evidence="1" id="KW-0732">Signal</keyword>
<organism evidence="3 4">
    <name type="scientific">Corynebacterium efficiens (strain DSM 44549 / YS-314 / AJ 12310 / JCM 11189 / NBRC 100395)</name>
    <dbReference type="NCBI Taxonomy" id="196164"/>
    <lineage>
        <taxon>Bacteria</taxon>
        <taxon>Bacillati</taxon>
        <taxon>Actinomycetota</taxon>
        <taxon>Actinomycetes</taxon>
        <taxon>Mycobacteriales</taxon>
        <taxon>Corynebacteriaceae</taxon>
        <taxon>Corynebacterium</taxon>
    </lineage>
</organism>
<dbReference type="InterPro" id="IPR001254">
    <property type="entry name" value="Trypsin_dom"/>
</dbReference>
<dbReference type="OrthoDB" id="4536940at2"/>
<accession>Q8FRF3</accession>
<dbReference type="Gene3D" id="2.40.10.10">
    <property type="entry name" value="Trypsin-like serine proteases"/>
    <property type="match status" value="2"/>
</dbReference>
<dbReference type="SUPFAM" id="SSF50494">
    <property type="entry name" value="Trypsin-like serine proteases"/>
    <property type="match status" value="1"/>
</dbReference>
<dbReference type="Pfam" id="PF00089">
    <property type="entry name" value="Trypsin"/>
    <property type="match status" value="1"/>
</dbReference>
<dbReference type="GO" id="GO:0004252">
    <property type="term" value="F:serine-type endopeptidase activity"/>
    <property type="evidence" value="ECO:0007669"/>
    <property type="project" value="InterPro"/>
</dbReference>
<feature type="chain" id="PRO_5004306219" description="Peptidase S1 domain-containing protein" evidence="1">
    <location>
        <begin position="30"/>
        <end position="391"/>
    </location>
</feature>
<dbReference type="HOGENOM" id="CLU_035026_0_0_11"/>
<accession>C8NLP4</accession>
<evidence type="ECO:0000313" key="4">
    <source>
        <dbReference type="Proteomes" id="UP000001409"/>
    </source>
</evidence>
<dbReference type="InterPro" id="IPR018114">
    <property type="entry name" value="TRYPSIN_HIS"/>
</dbReference>
<dbReference type="CDD" id="cd21112">
    <property type="entry name" value="alphaLP-like"/>
    <property type="match status" value="1"/>
</dbReference>
<dbReference type="KEGG" id="cef:CE0808"/>
<dbReference type="GO" id="GO:0006508">
    <property type="term" value="P:proteolysis"/>
    <property type="evidence" value="ECO:0007669"/>
    <property type="project" value="InterPro"/>
</dbReference>
<keyword evidence="4" id="KW-1185">Reference proteome</keyword>
<reference evidence="3 4" key="1">
    <citation type="journal article" date="2003" name="Genome Res.">
        <title>Comparative complete genome sequence analysis of the amino acid replacements responsible for the thermostability of Corynebacterium efficiens.</title>
        <authorList>
            <person name="Nishio Y."/>
            <person name="Nakamura Y."/>
            <person name="Kawarabayasi Y."/>
            <person name="Usuda Y."/>
            <person name="Kimura E."/>
            <person name="Sugimoto S."/>
            <person name="Matsui K."/>
            <person name="Yamagishi A."/>
            <person name="Kikuchi H."/>
            <person name="Ikeo K."/>
            <person name="Gojobori T."/>
        </authorList>
    </citation>
    <scope>NUCLEOTIDE SEQUENCE [LARGE SCALE GENOMIC DNA]</scope>
    <source>
        <strain evidence="4">DSM 44549 / YS-314 / AJ 12310 / JCM 11189 / NBRC 100395</strain>
    </source>
</reference>
<dbReference type="EMBL" id="BA000035">
    <property type="protein sequence ID" value="BAC17618.1"/>
    <property type="molecule type" value="Genomic_DNA"/>
</dbReference>
<dbReference type="InterPro" id="IPR009003">
    <property type="entry name" value="Peptidase_S1_PA"/>
</dbReference>
<dbReference type="RefSeq" id="WP_006769509.1">
    <property type="nucleotide sequence ID" value="NC_004369.1"/>
</dbReference>
<dbReference type="InterPro" id="IPR043504">
    <property type="entry name" value="Peptidase_S1_PA_chymotrypsin"/>
</dbReference>
<dbReference type="Proteomes" id="UP000001409">
    <property type="component" value="Chromosome"/>
</dbReference>
<dbReference type="STRING" id="196164.gene:10741212"/>
<feature type="signal peptide" evidence="1">
    <location>
        <begin position="1"/>
        <end position="29"/>
    </location>
</feature>
<name>Q8FRF3_COREF</name>
<sequence>MRLPVSRRTVVTTSILAAGVTLLAPSTQATPITEPTPQPVIEQSTVAARWVDTAGVVDQANAALSPLGITLDRTVAEQFDTTANAHIDAGISAGITAGVLPADAQTATPYTTAADQTVQAPASPQTVIVETPLLAPAGAQVRPPLPNYTVRTDIPAQVMALAPGEVLHRVPGSWFNQPAVPVESRVAEEQGRSLFGPGTPIYLGQNSMCTLAVTGVDADGRKIGITAGHCGDVGDAVRSADSFWVGEAGTIVADGSNDDYSVIEFGSNAEISNSYNGVTVNGIGGQTSNLQEVCKTGVATGFTCGLVWTADERLTMSQLCAMQGDSGAPVIANGRVVGLISGGVVPNHDLSCRTPIQGPLHMPSLSVNMDRIISEMDASGGPGRGFTLAGQ</sequence>
<evidence type="ECO:0000259" key="2">
    <source>
        <dbReference type="Pfam" id="PF00089"/>
    </source>
</evidence>
<dbReference type="PROSITE" id="PS00134">
    <property type="entry name" value="TRYPSIN_HIS"/>
    <property type="match status" value="1"/>
</dbReference>
<protein>
    <recommendedName>
        <fullName evidence="2">Peptidase S1 domain-containing protein</fullName>
    </recommendedName>
</protein>
<evidence type="ECO:0000313" key="3">
    <source>
        <dbReference type="EMBL" id="BAC17618.1"/>
    </source>
</evidence>
<evidence type="ECO:0000256" key="1">
    <source>
        <dbReference type="SAM" id="SignalP"/>
    </source>
</evidence>
<proteinExistence type="predicted"/>
<dbReference type="AlphaFoldDB" id="Q8FRF3"/>